<proteinExistence type="predicted"/>
<comment type="caution">
    <text evidence="1">The sequence shown here is derived from an EMBL/GenBank/DDBJ whole genome shotgun (WGS) entry which is preliminary data.</text>
</comment>
<protein>
    <submittedName>
        <fullName evidence="1">Uncharacterized protein</fullName>
    </submittedName>
</protein>
<dbReference type="RefSeq" id="WP_343984349.1">
    <property type="nucleotide sequence ID" value="NZ_BAAAJG010000020.1"/>
</dbReference>
<dbReference type="Proteomes" id="UP001597145">
    <property type="component" value="Unassembled WGS sequence"/>
</dbReference>
<accession>A0ABW4FGM5</accession>
<evidence type="ECO:0000313" key="1">
    <source>
        <dbReference type="EMBL" id="MFD1529427.1"/>
    </source>
</evidence>
<sequence>MVSALTPLALGAVIGTVGYAAGFLFATVAPAVTPVGQERTPEW</sequence>
<evidence type="ECO:0000313" key="2">
    <source>
        <dbReference type="Proteomes" id="UP001597145"/>
    </source>
</evidence>
<keyword evidence="2" id="KW-1185">Reference proteome</keyword>
<name>A0ABW4FGM5_9PSEU</name>
<gene>
    <name evidence="1" type="ORF">ACFSCY_08215</name>
</gene>
<dbReference type="EMBL" id="JBHUCP010000005">
    <property type="protein sequence ID" value="MFD1529427.1"/>
    <property type="molecule type" value="Genomic_DNA"/>
</dbReference>
<reference evidence="2" key="1">
    <citation type="journal article" date="2019" name="Int. J. Syst. Evol. Microbiol.">
        <title>The Global Catalogue of Microorganisms (GCM) 10K type strain sequencing project: providing services to taxonomists for standard genome sequencing and annotation.</title>
        <authorList>
            <consortium name="The Broad Institute Genomics Platform"/>
            <consortium name="The Broad Institute Genome Sequencing Center for Infectious Disease"/>
            <person name="Wu L."/>
            <person name="Ma J."/>
        </authorList>
    </citation>
    <scope>NUCLEOTIDE SEQUENCE [LARGE SCALE GENOMIC DNA]</scope>
    <source>
        <strain evidence="2">JCM 12165</strain>
    </source>
</reference>
<organism evidence="1 2">
    <name type="scientific">Pseudonocardia aurantiaca</name>
    <dbReference type="NCBI Taxonomy" id="75290"/>
    <lineage>
        <taxon>Bacteria</taxon>
        <taxon>Bacillati</taxon>
        <taxon>Actinomycetota</taxon>
        <taxon>Actinomycetes</taxon>
        <taxon>Pseudonocardiales</taxon>
        <taxon>Pseudonocardiaceae</taxon>
        <taxon>Pseudonocardia</taxon>
    </lineage>
</organism>